<protein>
    <submittedName>
        <fullName evidence="1">Uncharacterized protein</fullName>
    </submittedName>
</protein>
<name>A0AAD5SQK2_9FUNG</name>
<reference evidence="1" key="1">
    <citation type="submission" date="2020-05" db="EMBL/GenBank/DDBJ databases">
        <title>Phylogenomic resolution of chytrid fungi.</title>
        <authorList>
            <person name="Stajich J.E."/>
            <person name="Amses K."/>
            <person name="Simmons R."/>
            <person name="Seto K."/>
            <person name="Myers J."/>
            <person name="Bonds A."/>
            <person name="Quandt C.A."/>
            <person name="Barry K."/>
            <person name="Liu P."/>
            <person name="Grigoriev I."/>
            <person name="Longcore J.E."/>
            <person name="James T.Y."/>
        </authorList>
    </citation>
    <scope>NUCLEOTIDE SEQUENCE</scope>
    <source>
        <strain evidence="1">JEL0513</strain>
    </source>
</reference>
<evidence type="ECO:0000313" key="1">
    <source>
        <dbReference type="EMBL" id="KAJ3089927.1"/>
    </source>
</evidence>
<organism evidence="1 2">
    <name type="scientific">Physocladia obscura</name>
    <dbReference type="NCBI Taxonomy" id="109957"/>
    <lineage>
        <taxon>Eukaryota</taxon>
        <taxon>Fungi</taxon>
        <taxon>Fungi incertae sedis</taxon>
        <taxon>Chytridiomycota</taxon>
        <taxon>Chytridiomycota incertae sedis</taxon>
        <taxon>Chytridiomycetes</taxon>
        <taxon>Chytridiales</taxon>
        <taxon>Chytriomycetaceae</taxon>
        <taxon>Physocladia</taxon>
    </lineage>
</organism>
<dbReference type="Proteomes" id="UP001211907">
    <property type="component" value="Unassembled WGS sequence"/>
</dbReference>
<evidence type="ECO:0000313" key="2">
    <source>
        <dbReference type="Proteomes" id="UP001211907"/>
    </source>
</evidence>
<feature type="non-terminal residue" evidence="1">
    <location>
        <position position="1"/>
    </location>
</feature>
<proteinExistence type="predicted"/>
<accession>A0AAD5SQK2</accession>
<keyword evidence="2" id="KW-1185">Reference proteome</keyword>
<sequence>MPITATDISTPFGLSTAGLMPMPEELDKCDYSGHGTACFDSTSNSCHWLHYASGACTTTSTLQSPAAKIGLRGPGGVNILESPVLSPSPLLMYEFTDMADNGTYSGGAHKPNSTSIITTTATTHSVEIQSSSAPSVKEDYKIAADSKPSSSIQRQKSLKCSWEGCGK</sequence>
<dbReference type="AlphaFoldDB" id="A0AAD5SQK2"/>
<dbReference type="EMBL" id="JADGJH010003597">
    <property type="protein sequence ID" value="KAJ3089927.1"/>
    <property type="molecule type" value="Genomic_DNA"/>
</dbReference>
<gene>
    <name evidence="1" type="ORF">HK100_007601</name>
</gene>
<comment type="caution">
    <text evidence="1">The sequence shown here is derived from an EMBL/GenBank/DDBJ whole genome shotgun (WGS) entry which is preliminary data.</text>
</comment>